<comment type="caution">
    <text evidence="3">The sequence shown here is derived from an EMBL/GenBank/DDBJ whole genome shotgun (WGS) entry which is preliminary data.</text>
</comment>
<keyword evidence="2" id="KW-0812">Transmembrane</keyword>
<keyword evidence="2" id="KW-0472">Membrane</keyword>
<proteinExistence type="predicted"/>
<sequence length="627" mass="70754">MKRTVKSYFSLLFAVFIFLVGLVFIYFITQNSVIVDPDNSEYSQLEVKESCLNCHNVMTGFSPFHDPKKIGCASCHLGNIESADKDIAHQNMVLIPGNLSDVENTCGKCHVKEMEKVNQSLMTTNSGIVAVDKFIFGEADSPDLTYHIKELQFSAADKHLRDLCANCHLGAPKSEFGKIDQLSRGGGCVACHLNYSQEAEKALDNYLSNSENLPKIHPSIDVKMSNNHCYGCHSRSSRISTNYEGWHETLLENIPQIENQNFKRNQDGRIYSFQGEDVHHKGGMLCIDCHTSHEVMGDGKTYLHEENAVKIECADCHFKDEPQTVTYAELDTESYFVWMHREYQHKDKKMLKKRKGGEPLINTFLDDEKKAFLIGKENGKLFPINKQPSICANDLSHQNMSCSTCHAQWAPKCIGCHNSFDPNDPQGYDLLDKKFVKGQWIEHVFEFETDMPALGVRTTIDERKIEPAIPGMIMTIDHQSFDDEKINSFHRLYAPNSPHTTSAKSRSCISCHANPVALGYGKGKLTYNVTNGKGNWHFDPAYALNENDGLPEDAWIPFLKNPSAKTFSTRTDFKPFSVDEQKSLLTVGACLQCHQPETEQIKGLLKNGLKNSLKNLDERCILPFKSK</sequence>
<reference evidence="4" key="1">
    <citation type="journal article" date="2019" name="Int. J. Syst. Evol. Microbiol.">
        <title>The Global Catalogue of Microorganisms (GCM) 10K type strain sequencing project: providing services to taxonomists for standard genome sequencing and annotation.</title>
        <authorList>
            <consortium name="The Broad Institute Genomics Platform"/>
            <consortium name="The Broad Institute Genome Sequencing Center for Infectious Disease"/>
            <person name="Wu L."/>
            <person name="Ma J."/>
        </authorList>
    </citation>
    <scope>NUCLEOTIDE SEQUENCE [LARGE SCALE GENOMIC DNA]</scope>
    <source>
        <strain evidence="4">CCUG 61485</strain>
    </source>
</reference>
<gene>
    <name evidence="3" type="ORF">ACFQ39_09345</name>
</gene>
<evidence type="ECO:0000313" key="4">
    <source>
        <dbReference type="Proteomes" id="UP001597201"/>
    </source>
</evidence>
<accession>A0ABW3Y4I0</accession>
<dbReference type="RefSeq" id="WP_377178357.1">
    <property type="nucleotide sequence ID" value="NZ_JBHTMY010000003.1"/>
</dbReference>
<dbReference type="SUPFAM" id="SSF48695">
    <property type="entry name" value="Multiheme cytochromes"/>
    <property type="match status" value="2"/>
</dbReference>
<keyword evidence="4" id="KW-1185">Reference proteome</keyword>
<dbReference type="InterPro" id="IPR036280">
    <property type="entry name" value="Multihaem_cyt_sf"/>
</dbReference>
<name>A0ABW3Y4I0_9FLAO</name>
<evidence type="ECO:0000313" key="3">
    <source>
        <dbReference type="EMBL" id="MFD1315820.1"/>
    </source>
</evidence>
<feature type="transmembrane region" description="Helical" evidence="2">
    <location>
        <begin position="7"/>
        <end position="28"/>
    </location>
</feature>
<dbReference type="Gene3D" id="1.10.1130.10">
    <property type="entry name" value="Flavocytochrome C3, Chain A"/>
    <property type="match status" value="2"/>
</dbReference>
<keyword evidence="1" id="KW-0732">Signal</keyword>
<evidence type="ECO:0000256" key="2">
    <source>
        <dbReference type="SAM" id="Phobius"/>
    </source>
</evidence>
<dbReference type="Proteomes" id="UP001597201">
    <property type="component" value="Unassembled WGS sequence"/>
</dbReference>
<organism evidence="3 4">
    <name type="scientific">Namhaeicola litoreus</name>
    <dbReference type="NCBI Taxonomy" id="1052145"/>
    <lineage>
        <taxon>Bacteria</taxon>
        <taxon>Pseudomonadati</taxon>
        <taxon>Bacteroidota</taxon>
        <taxon>Flavobacteriia</taxon>
        <taxon>Flavobacteriales</taxon>
        <taxon>Flavobacteriaceae</taxon>
        <taxon>Namhaeicola</taxon>
    </lineage>
</organism>
<keyword evidence="2" id="KW-1133">Transmembrane helix</keyword>
<evidence type="ECO:0000256" key="1">
    <source>
        <dbReference type="ARBA" id="ARBA00022729"/>
    </source>
</evidence>
<dbReference type="PANTHER" id="PTHR35038">
    <property type="entry name" value="DISSIMILATORY SULFITE REDUCTASE SIRA"/>
    <property type="match status" value="1"/>
</dbReference>
<dbReference type="EMBL" id="JBHTMY010000003">
    <property type="protein sequence ID" value="MFD1315820.1"/>
    <property type="molecule type" value="Genomic_DNA"/>
</dbReference>
<dbReference type="InterPro" id="IPR051829">
    <property type="entry name" value="Multiheme_Cytochr_ET"/>
</dbReference>
<protein>
    <submittedName>
        <fullName evidence="3">Uncharacterized protein</fullName>
    </submittedName>
</protein>